<dbReference type="InterPro" id="IPR011990">
    <property type="entry name" value="TPR-like_helical_dom_sf"/>
</dbReference>
<dbReference type="Gene3D" id="1.25.40.10">
    <property type="entry name" value="Tetratricopeptide repeat domain"/>
    <property type="match status" value="2"/>
</dbReference>
<dbReference type="InterPro" id="IPR019734">
    <property type="entry name" value="TPR_rpt"/>
</dbReference>
<protein>
    <recommendedName>
        <fullName evidence="3">Tetratricopeptide repeat-containing protein</fullName>
    </recommendedName>
</protein>
<dbReference type="Proteomes" id="UP000194153">
    <property type="component" value="Unassembled WGS sequence"/>
</dbReference>
<keyword evidence="2" id="KW-1185">Reference proteome</keyword>
<evidence type="ECO:0000313" key="1">
    <source>
        <dbReference type="EMBL" id="GAW67181.1"/>
    </source>
</evidence>
<accession>A0ABQ0MJB5</accession>
<dbReference type="Pfam" id="PF13181">
    <property type="entry name" value="TPR_8"/>
    <property type="match status" value="1"/>
</dbReference>
<dbReference type="EMBL" id="BDQG01000001">
    <property type="protein sequence ID" value="GAW67181.1"/>
    <property type="molecule type" value="Genomic_DNA"/>
</dbReference>
<organism evidence="1 2">
    <name type="scientific">Geoanaerobacter pelophilus</name>
    <dbReference type="NCBI Taxonomy" id="60036"/>
    <lineage>
        <taxon>Bacteria</taxon>
        <taxon>Pseudomonadati</taxon>
        <taxon>Thermodesulfobacteriota</taxon>
        <taxon>Desulfuromonadia</taxon>
        <taxon>Geobacterales</taxon>
        <taxon>Geobacteraceae</taxon>
        <taxon>Geoanaerobacter</taxon>
    </lineage>
</organism>
<gene>
    <name evidence="1" type="ORF">GPEL0_01r2873</name>
</gene>
<evidence type="ECO:0000313" key="2">
    <source>
        <dbReference type="Proteomes" id="UP000194153"/>
    </source>
</evidence>
<name>A0ABQ0MJB5_9BACT</name>
<evidence type="ECO:0008006" key="3">
    <source>
        <dbReference type="Google" id="ProtNLM"/>
    </source>
</evidence>
<dbReference type="SUPFAM" id="SSF48452">
    <property type="entry name" value="TPR-like"/>
    <property type="match status" value="1"/>
</dbReference>
<reference evidence="2" key="1">
    <citation type="submission" date="2017-05" db="EMBL/GenBank/DDBJ databases">
        <title>Draft genome sequence of Geobacter pelophilus, a iron(III)-reducing bacteria.</title>
        <authorList>
            <person name="Aoyagi T."/>
            <person name="Koike H."/>
            <person name="Morita T."/>
            <person name="Sato Y."/>
            <person name="Habe H."/>
            <person name="Hori T."/>
        </authorList>
    </citation>
    <scope>NUCLEOTIDE SEQUENCE [LARGE SCALE GENOMIC DNA]</scope>
    <source>
        <strain evidence="2">Drf2</strain>
    </source>
</reference>
<sequence>MEETTPIPGIVYYQPPSGSQVTGLDGKVVLPLGPEPLPLLEEDVQKLAGEPPGYDEVGRGIYQALRSDPGCRNCERYAEMLKGYPHYVSELATNILMLGEKDVEVPYLERRVKLLRVLALMEPEDANFPLEIGATLLEQGLRFSALHLSTVTLYKSEAYLEKALRLAPDLLKAKSSLAEVYFLLGKYDKAAALWRELVPGVEGESAAELNARLARIEKGELPKVPAVDYLEAIACAMSLREDGAFQEAAAILNDVMADAWFALEFPMAEIPYLLALCCKDMGGAGDARTYLRQALRLNPDFAEAKSLLEKLQQ</sequence>
<comment type="caution">
    <text evidence="1">The sequence shown here is derived from an EMBL/GenBank/DDBJ whole genome shotgun (WGS) entry which is preliminary data.</text>
</comment>
<dbReference type="RefSeq" id="WP_085813465.1">
    <property type="nucleotide sequence ID" value="NZ_BDQG01000001.1"/>
</dbReference>
<proteinExistence type="predicted"/>